<name>A0ABZ0IHU4_9GAMM</name>
<dbReference type="Pfam" id="PF13622">
    <property type="entry name" value="4HBT_3"/>
    <property type="match status" value="1"/>
</dbReference>
<dbReference type="CDD" id="cd03443">
    <property type="entry name" value="PaaI_thioesterase"/>
    <property type="match status" value="1"/>
</dbReference>
<dbReference type="InterPro" id="IPR029069">
    <property type="entry name" value="HotDog_dom_sf"/>
</dbReference>
<reference evidence="3 4" key="1">
    <citation type="submission" date="2023-10" db="EMBL/GenBank/DDBJ databases">
        <title>Two novel species belonging to the OM43/NOR5 clade.</title>
        <authorList>
            <person name="Park M."/>
        </authorList>
    </citation>
    <scope>NUCLEOTIDE SEQUENCE [LARGE SCALE GENOMIC DNA]</scope>
    <source>
        <strain evidence="3 4">IMCC45268</strain>
    </source>
</reference>
<keyword evidence="4" id="KW-1185">Reference proteome</keyword>
<organism evidence="3 4">
    <name type="scientific">Congregibacter brevis</name>
    <dbReference type="NCBI Taxonomy" id="3081201"/>
    <lineage>
        <taxon>Bacteria</taxon>
        <taxon>Pseudomonadati</taxon>
        <taxon>Pseudomonadota</taxon>
        <taxon>Gammaproteobacteria</taxon>
        <taxon>Cellvibrionales</taxon>
        <taxon>Halieaceae</taxon>
        <taxon>Congregibacter</taxon>
    </lineage>
</organism>
<dbReference type="GO" id="GO:0016787">
    <property type="term" value="F:hydrolase activity"/>
    <property type="evidence" value="ECO:0007669"/>
    <property type="project" value="UniProtKB-KW"/>
</dbReference>
<sequence>MQDYKAIIEVVPYALQLGMQVIDSHDDGALFELAPADRFIGNPMLRAFHGGIICSFMGCSMAATVMRFTKTQLPPSLITQTTSFLRSASADLPIRVRTEMTKTGMRVCGVSARAFQKEDEAHVAKCSSLYRVG</sequence>
<dbReference type="SUPFAM" id="SSF54637">
    <property type="entry name" value="Thioesterase/thiol ester dehydrase-isomerase"/>
    <property type="match status" value="1"/>
</dbReference>
<gene>
    <name evidence="3" type="ORF">R0137_08425</name>
</gene>
<dbReference type="EC" id="3.1.2.-" evidence="3"/>
<protein>
    <submittedName>
        <fullName evidence="3">PaaI family thioesterase</fullName>
        <ecNumber evidence="3">3.1.2.-</ecNumber>
    </submittedName>
</protein>
<keyword evidence="1" id="KW-0812">Transmembrane</keyword>
<proteinExistence type="predicted"/>
<evidence type="ECO:0000256" key="1">
    <source>
        <dbReference type="SAM" id="Phobius"/>
    </source>
</evidence>
<dbReference type="InterPro" id="IPR049449">
    <property type="entry name" value="TesB_ACOT8-like_N"/>
</dbReference>
<evidence type="ECO:0000313" key="4">
    <source>
        <dbReference type="Proteomes" id="UP001626549"/>
    </source>
</evidence>
<evidence type="ECO:0000313" key="3">
    <source>
        <dbReference type="EMBL" id="WOJ98582.1"/>
    </source>
</evidence>
<dbReference type="Proteomes" id="UP001626549">
    <property type="component" value="Chromosome"/>
</dbReference>
<feature type="transmembrane region" description="Helical" evidence="1">
    <location>
        <begin position="47"/>
        <end position="66"/>
    </location>
</feature>
<dbReference type="Gene3D" id="3.10.129.10">
    <property type="entry name" value="Hotdog Thioesterase"/>
    <property type="match status" value="1"/>
</dbReference>
<dbReference type="EMBL" id="CP136865">
    <property type="protein sequence ID" value="WOJ98582.1"/>
    <property type="molecule type" value="Genomic_DNA"/>
</dbReference>
<evidence type="ECO:0000259" key="2">
    <source>
        <dbReference type="Pfam" id="PF13622"/>
    </source>
</evidence>
<keyword evidence="1" id="KW-0472">Membrane</keyword>
<feature type="domain" description="Acyl-CoA thioesterase-like N-terminal HotDog" evidence="2">
    <location>
        <begin position="47"/>
        <end position="124"/>
    </location>
</feature>
<keyword evidence="3" id="KW-0378">Hydrolase</keyword>
<accession>A0ABZ0IHU4</accession>
<dbReference type="RefSeq" id="WP_407329939.1">
    <property type="nucleotide sequence ID" value="NZ_CP136865.1"/>
</dbReference>
<keyword evidence="1" id="KW-1133">Transmembrane helix</keyword>